<sequence>MNKIIGTLVLVNALGVWGSTLEVLQQRVVVNSSELCILPITAGLLKWDRQPGFVNQVAYIPKLVNSPDLPSWLRYTYDGYNSIGYIYGVPPVHLSSVNLDIIGWNRGDFYDVRKLIISLEIVPKESMKYVAEFKVDNLNIKDMANPRRMGELVDILSDQLSWGNNGAKVVPIFMASAVALGENRVPVKPNEAEGVVVHFASDLDFSPELKKLQVEVQSLWKLRPCPRDLKRTSVERYFRKHNILVDWCTFRLTTLTDSSVEDVDGQVKKEAGGTSHLYRAADDESVNLPSEPEIFTFRSEIPNRTYGFEILLSTIIPGSIGGLVGFLLIVLDQDALFFEAAFRTLFSMLRIKYPRNGSQYIYHQTPQQDVGVVVMTRDNGIDHSSVVMDEDLTPIPPQYTETHPKYVTVIFA</sequence>
<evidence type="ECO:0000259" key="2">
    <source>
        <dbReference type="Pfam" id="PF05510"/>
    </source>
</evidence>
<dbReference type="Pfam" id="PF05510">
    <property type="entry name" value="Sarcoglycan_2"/>
    <property type="match status" value="1"/>
</dbReference>
<protein>
    <submittedName>
        <fullName evidence="4">Epsilon-sarcoglycan</fullName>
    </submittedName>
</protein>
<keyword evidence="1" id="KW-0732">Signal</keyword>
<evidence type="ECO:0000313" key="5">
    <source>
        <dbReference type="Proteomes" id="UP000198287"/>
    </source>
</evidence>
<feature type="chain" id="PRO_5013008356" evidence="1">
    <location>
        <begin position="19"/>
        <end position="412"/>
    </location>
</feature>
<evidence type="ECO:0000313" key="4">
    <source>
        <dbReference type="EMBL" id="OXA59290.1"/>
    </source>
</evidence>
<organism evidence="4 5">
    <name type="scientific">Folsomia candida</name>
    <name type="common">Springtail</name>
    <dbReference type="NCBI Taxonomy" id="158441"/>
    <lineage>
        <taxon>Eukaryota</taxon>
        <taxon>Metazoa</taxon>
        <taxon>Ecdysozoa</taxon>
        <taxon>Arthropoda</taxon>
        <taxon>Hexapoda</taxon>
        <taxon>Collembola</taxon>
        <taxon>Entomobryomorpha</taxon>
        <taxon>Isotomoidea</taxon>
        <taxon>Isotomidae</taxon>
        <taxon>Proisotominae</taxon>
        <taxon>Folsomia</taxon>
    </lineage>
</organism>
<dbReference type="PANTHER" id="PTHR10132:SF14">
    <property type="entry name" value="SARCOGLYCAN ALPHA, ISOFORM C"/>
    <property type="match status" value="1"/>
</dbReference>
<feature type="domain" description="Sarcoglycan alpha/epsilon second" evidence="3">
    <location>
        <begin position="127"/>
        <end position="253"/>
    </location>
</feature>
<gene>
    <name evidence="4" type="ORF">Fcan01_05267</name>
</gene>
<dbReference type="OrthoDB" id="10019906at2759"/>
<evidence type="ECO:0000256" key="1">
    <source>
        <dbReference type="SAM" id="SignalP"/>
    </source>
</evidence>
<name>A0A226EPS9_FOLCA</name>
<dbReference type="STRING" id="158441.A0A226EPS9"/>
<feature type="signal peptide" evidence="1">
    <location>
        <begin position="1"/>
        <end position="18"/>
    </location>
</feature>
<feature type="domain" description="Sarcoglycan alpha/epsilon N-terminal" evidence="2">
    <location>
        <begin position="29"/>
        <end position="119"/>
    </location>
</feature>
<reference evidence="4 5" key="1">
    <citation type="submission" date="2015-12" db="EMBL/GenBank/DDBJ databases">
        <title>The genome of Folsomia candida.</title>
        <authorList>
            <person name="Faddeeva A."/>
            <person name="Derks M.F."/>
            <person name="Anvar Y."/>
            <person name="Smit S."/>
            <person name="Van Straalen N."/>
            <person name="Roelofs D."/>
        </authorList>
    </citation>
    <scope>NUCLEOTIDE SEQUENCE [LARGE SCALE GENOMIC DNA]</scope>
    <source>
        <strain evidence="4 5">VU population</strain>
        <tissue evidence="4">Whole body</tissue>
    </source>
</reference>
<comment type="caution">
    <text evidence="4">The sequence shown here is derived from an EMBL/GenBank/DDBJ whole genome shotgun (WGS) entry which is preliminary data.</text>
</comment>
<dbReference type="Proteomes" id="UP000198287">
    <property type="component" value="Unassembled WGS sequence"/>
</dbReference>
<dbReference type="InterPro" id="IPR008908">
    <property type="entry name" value="Sarcoglycan_alpha/epsilon"/>
</dbReference>
<dbReference type="EMBL" id="LNIX01000002">
    <property type="protein sequence ID" value="OXA59290.1"/>
    <property type="molecule type" value="Genomic_DNA"/>
</dbReference>
<dbReference type="Pfam" id="PF20989">
    <property type="entry name" value="Sarcoglycan_2_C"/>
    <property type="match status" value="1"/>
</dbReference>
<keyword evidence="5" id="KW-1185">Reference proteome</keyword>
<dbReference type="PANTHER" id="PTHR10132">
    <property type="entry name" value="ALPHA-/EPSILON-SARCOGLYCAN FAMILY MEMBER"/>
    <property type="match status" value="1"/>
</dbReference>
<proteinExistence type="predicted"/>
<dbReference type="InterPro" id="IPR048346">
    <property type="entry name" value="Sarcoglycan_N"/>
</dbReference>
<dbReference type="OMA" id="MANPRRM"/>
<evidence type="ECO:0000259" key="3">
    <source>
        <dbReference type="Pfam" id="PF20989"/>
    </source>
</evidence>
<dbReference type="AlphaFoldDB" id="A0A226EPS9"/>
<dbReference type="GO" id="GO:0016012">
    <property type="term" value="C:sarcoglycan complex"/>
    <property type="evidence" value="ECO:0007669"/>
    <property type="project" value="InterPro"/>
</dbReference>
<dbReference type="InterPro" id="IPR048347">
    <property type="entry name" value="Sarcoglycan_C"/>
</dbReference>
<accession>A0A226EPS9</accession>